<feature type="chain" id="PRO_5022862484" evidence="1">
    <location>
        <begin position="22"/>
        <end position="129"/>
    </location>
</feature>
<dbReference type="RefSeq" id="WP_150643095.1">
    <property type="nucleotide sequence ID" value="NZ_CABVHQ010000030.1"/>
</dbReference>
<evidence type="ECO:0000313" key="3">
    <source>
        <dbReference type="Proteomes" id="UP000337909"/>
    </source>
</evidence>
<sequence length="129" mass="14171" precursor="true">MRNLNLLLLVCCASVASNVQAQSIDNGPANRGFGNLALYDGQDQGFFDPEPLAYRSAPPRTYLSTSPQRFVPISDGHDFHNSRLPIATDEKPRVLIRSYHPDLGVSIDTEVTDPACLSSCRNPEAARNR</sequence>
<organism evidence="2 3">
    <name type="scientific">Pseudomonas fluorescens</name>
    <dbReference type="NCBI Taxonomy" id="294"/>
    <lineage>
        <taxon>Bacteria</taxon>
        <taxon>Pseudomonadati</taxon>
        <taxon>Pseudomonadota</taxon>
        <taxon>Gammaproteobacteria</taxon>
        <taxon>Pseudomonadales</taxon>
        <taxon>Pseudomonadaceae</taxon>
        <taxon>Pseudomonas</taxon>
    </lineage>
</organism>
<accession>A0A5E7DID2</accession>
<proteinExistence type="predicted"/>
<gene>
    <name evidence="2" type="ORF">PS691_03170</name>
</gene>
<dbReference type="AlphaFoldDB" id="A0A5E7DID2"/>
<dbReference type="OrthoDB" id="6906356at2"/>
<protein>
    <submittedName>
        <fullName evidence="2">Uncharacterized protein</fullName>
    </submittedName>
</protein>
<reference evidence="2 3" key="1">
    <citation type="submission" date="2019-09" db="EMBL/GenBank/DDBJ databases">
        <authorList>
            <person name="Chandra G."/>
            <person name="Truman W A."/>
        </authorList>
    </citation>
    <scope>NUCLEOTIDE SEQUENCE [LARGE SCALE GENOMIC DNA]</scope>
    <source>
        <strain evidence="2">PS691</strain>
    </source>
</reference>
<keyword evidence="1" id="KW-0732">Signal</keyword>
<dbReference type="Proteomes" id="UP000337909">
    <property type="component" value="Unassembled WGS sequence"/>
</dbReference>
<name>A0A5E7DID2_PSEFL</name>
<evidence type="ECO:0000256" key="1">
    <source>
        <dbReference type="SAM" id="SignalP"/>
    </source>
</evidence>
<feature type="signal peptide" evidence="1">
    <location>
        <begin position="1"/>
        <end position="21"/>
    </location>
</feature>
<evidence type="ECO:0000313" key="2">
    <source>
        <dbReference type="EMBL" id="VVO07994.1"/>
    </source>
</evidence>
<dbReference type="EMBL" id="CABVHQ010000030">
    <property type="protein sequence ID" value="VVO07994.1"/>
    <property type="molecule type" value="Genomic_DNA"/>
</dbReference>